<dbReference type="EMBL" id="RCMV01000980">
    <property type="protein sequence ID" value="KAG3211242.1"/>
    <property type="molecule type" value="Genomic_DNA"/>
</dbReference>
<dbReference type="AlphaFoldDB" id="A0A8T1HIS4"/>
<evidence type="ECO:0000313" key="2">
    <source>
        <dbReference type="EMBL" id="KAG3211242.1"/>
    </source>
</evidence>
<protein>
    <submittedName>
        <fullName evidence="2">Uncharacterized protein</fullName>
    </submittedName>
</protein>
<organism evidence="2 3">
    <name type="scientific">Phytophthora cactorum</name>
    <dbReference type="NCBI Taxonomy" id="29920"/>
    <lineage>
        <taxon>Eukaryota</taxon>
        <taxon>Sar</taxon>
        <taxon>Stramenopiles</taxon>
        <taxon>Oomycota</taxon>
        <taxon>Peronosporomycetes</taxon>
        <taxon>Peronosporales</taxon>
        <taxon>Peronosporaceae</taxon>
        <taxon>Phytophthora</taxon>
    </lineage>
</organism>
<evidence type="ECO:0000256" key="1">
    <source>
        <dbReference type="SAM" id="MobiDB-lite"/>
    </source>
</evidence>
<dbReference type="Proteomes" id="UP000760860">
    <property type="component" value="Unassembled WGS sequence"/>
</dbReference>
<name>A0A8T1HIS4_9STRA</name>
<accession>A0A8T1HIS4</accession>
<evidence type="ECO:0000313" key="3">
    <source>
        <dbReference type="Proteomes" id="UP000760860"/>
    </source>
</evidence>
<proteinExistence type="predicted"/>
<sequence length="303" mass="34911">MPSYARYLAPRADIVHSPDFEAGCVQAFAALFPRKRKGTKRSKGSISRKTERAQHASPPQIDRHRKRLRDVINTDSVYHRNDVIALQASRCAMRDLDINNKENNSTMPSQRPTIAPTWRAPLAQMNGDPRMLSKIPSEKQVKNRIGCLTNELAKKWKIETYAQLYEWCSLNACTTKNVVFGPAGFDKATDATTFSKISYKFQNDDLLLDTFRHTFKDGQASDDAFAAADGTYKLHHGKWTVVAFGTFRTRFTLDRAYRKKFLPWAFPLVRKEHEYAYARLFRTVAKYTQEFWRSTHGQVREFG</sequence>
<feature type="region of interest" description="Disordered" evidence="1">
    <location>
        <begin position="35"/>
        <end position="66"/>
    </location>
</feature>
<reference evidence="2" key="1">
    <citation type="submission" date="2018-05" db="EMBL/GenBank/DDBJ databases">
        <title>Effector identification in a new, highly contiguous assembly of the strawberry crown rot pathogen Phytophthora cactorum.</title>
        <authorList>
            <person name="Armitage A.D."/>
            <person name="Nellist C.F."/>
            <person name="Bates H."/>
            <person name="Vickerstaff R.J."/>
            <person name="Harrison R.J."/>
        </authorList>
    </citation>
    <scope>NUCLEOTIDE SEQUENCE</scope>
    <source>
        <strain evidence="2">P421</strain>
    </source>
</reference>
<comment type="caution">
    <text evidence="2">The sequence shown here is derived from an EMBL/GenBank/DDBJ whole genome shotgun (WGS) entry which is preliminary data.</text>
</comment>
<gene>
    <name evidence="2" type="ORF">PC129_g17777</name>
</gene>
<dbReference type="VEuPathDB" id="FungiDB:PC110_g2961"/>